<dbReference type="EMBL" id="JAMQGP010000006">
    <property type="protein sequence ID" value="MCM2680363.1"/>
    <property type="molecule type" value="Genomic_DNA"/>
</dbReference>
<dbReference type="Gene3D" id="2.40.50.100">
    <property type="match status" value="1"/>
</dbReference>
<dbReference type="SUPFAM" id="SSF111369">
    <property type="entry name" value="HlyD-like secretion proteins"/>
    <property type="match status" value="1"/>
</dbReference>
<evidence type="ECO:0000313" key="3">
    <source>
        <dbReference type="EMBL" id="MCM2680363.1"/>
    </source>
</evidence>
<evidence type="ECO:0000256" key="1">
    <source>
        <dbReference type="ARBA" id="ARBA00009477"/>
    </source>
</evidence>
<dbReference type="Gene3D" id="1.10.287.470">
    <property type="entry name" value="Helix hairpin bin"/>
    <property type="match status" value="1"/>
</dbReference>
<evidence type="ECO:0000313" key="4">
    <source>
        <dbReference type="Proteomes" id="UP001165393"/>
    </source>
</evidence>
<keyword evidence="2" id="KW-0175">Coiled coil</keyword>
<dbReference type="Proteomes" id="UP001165393">
    <property type="component" value="Unassembled WGS sequence"/>
</dbReference>
<name>A0AA42B8C9_9GAMM</name>
<organism evidence="3 4">
    <name type="scientific">Echinimonas agarilytica</name>
    <dbReference type="NCBI Taxonomy" id="1215918"/>
    <lineage>
        <taxon>Bacteria</taxon>
        <taxon>Pseudomonadati</taxon>
        <taxon>Pseudomonadota</taxon>
        <taxon>Gammaproteobacteria</taxon>
        <taxon>Alteromonadales</taxon>
        <taxon>Echinimonadaceae</taxon>
        <taxon>Echinimonas</taxon>
    </lineage>
</organism>
<dbReference type="RefSeq" id="WP_251261792.1">
    <property type="nucleotide sequence ID" value="NZ_JAMQGP010000006.1"/>
</dbReference>
<reference evidence="3 4" key="1">
    <citation type="journal article" date="2013" name="Antonie Van Leeuwenhoek">
        <title>Echinimonas agarilytica gen. nov., sp. nov., a new gammaproteobacterium isolated from the sea urchin Strongylocentrotus intermedius.</title>
        <authorList>
            <person name="Nedashkovskaya O.I."/>
            <person name="Stenkova A.M."/>
            <person name="Zhukova N.V."/>
            <person name="Van Trappen S."/>
            <person name="Lee J.S."/>
            <person name="Kim S.B."/>
        </authorList>
    </citation>
    <scope>NUCLEOTIDE SEQUENCE [LARGE SCALE GENOMIC DNA]</scope>
    <source>
        <strain evidence="3 4">KMM 6351</strain>
    </source>
</reference>
<dbReference type="PANTHER" id="PTHR30469">
    <property type="entry name" value="MULTIDRUG RESISTANCE PROTEIN MDTA"/>
    <property type="match status" value="1"/>
</dbReference>
<dbReference type="Gene3D" id="2.40.420.20">
    <property type="match status" value="1"/>
</dbReference>
<comment type="similarity">
    <text evidence="1">Belongs to the membrane fusion protein (MFP) (TC 8.A.1) family.</text>
</comment>
<gene>
    <name evidence="3" type="ORF">NAF29_11870</name>
</gene>
<protein>
    <submittedName>
        <fullName evidence="3">Efflux RND transporter periplasmic adaptor subunit</fullName>
    </submittedName>
</protein>
<accession>A0AA42B8C9</accession>
<comment type="caution">
    <text evidence="3">The sequence shown here is derived from an EMBL/GenBank/DDBJ whole genome shotgun (WGS) entry which is preliminary data.</text>
</comment>
<keyword evidence="4" id="KW-1185">Reference proteome</keyword>
<dbReference type="NCBIfam" id="TIGR01730">
    <property type="entry name" value="RND_mfp"/>
    <property type="match status" value="1"/>
</dbReference>
<dbReference type="Gene3D" id="2.40.30.170">
    <property type="match status" value="1"/>
</dbReference>
<dbReference type="GO" id="GO:1990281">
    <property type="term" value="C:efflux pump complex"/>
    <property type="evidence" value="ECO:0007669"/>
    <property type="project" value="TreeGrafter"/>
</dbReference>
<dbReference type="InterPro" id="IPR006143">
    <property type="entry name" value="RND_pump_MFP"/>
</dbReference>
<dbReference type="GO" id="GO:0015562">
    <property type="term" value="F:efflux transmembrane transporter activity"/>
    <property type="evidence" value="ECO:0007669"/>
    <property type="project" value="TreeGrafter"/>
</dbReference>
<dbReference type="AlphaFoldDB" id="A0AA42B8C9"/>
<dbReference type="PANTHER" id="PTHR30469:SF12">
    <property type="entry name" value="MULTIDRUG RESISTANCE PROTEIN MDTA"/>
    <property type="match status" value="1"/>
</dbReference>
<feature type="coiled-coil region" evidence="2">
    <location>
        <begin position="104"/>
        <end position="145"/>
    </location>
</feature>
<proteinExistence type="inferred from homology"/>
<evidence type="ECO:0000256" key="2">
    <source>
        <dbReference type="SAM" id="Coils"/>
    </source>
</evidence>
<sequence>MNTKWMKVILPIAAIGFGVAGFMTINATAAKPEDIAVVDTRPTVKVLSATAQDYQVTISSFGEVRPLESTMLAPQVSGEVVSWNPKLTAGGLVERGEVLFSIEKDNYEAALLQAEANLSQAQAALIEENAQAKVAEAEAKRLKDRTVSDLYLRKPQVMSAKATVLSAVAALKLARRDLENCDIKAPYDALVISRDLGVGQFVSAGDVVAELNSIEAAEIVFPIPGFDNPFLPDNIADLAATVTTQGFNGFTRSGVITRDLGIVDNATRMSHLVARIEDPYSLNTDAPRLKFGSYVEVAIAGRQLSNVYQVPQKLVSNRTVWTVNGDDELHPKKVEVLREEGEFFLIGSGIEESDQIVLTLPEYPQKGMQVISVPAETQVAQR</sequence>